<keyword evidence="4" id="KW-1185">Reference proteome</keyword>
<dbReference type="Pfam" id="PF01047">
    <property type="entry name" value="MarR"/>
    <property type="match status" value="1"/>
</dbReference>
<dbReference type="EMBL" id="CP040846">
    <property type="protein sequence ID" value="QDA32236.1"/>
    <property type="molecule type" value="Genomic_DNA"/>
</dbReference>
<dbReference type="Proteomes" id="UP000306007">
    <property type="component" value="Chromosome"/>
</dbReference>
<protein>
    <submittedName>
        <fullName evidence="3">MarR family transcriptional regulator</fullName>
    </submittedName>
</protein>
<dbReference type="InterPro" id="IPR036390">
    <property type="entry name" value="WH_DNA-bd_sf"/>
</dbReference>
<proteinExistence type="predicted"/>
<name>A0A4Y5SMV5_9EURY</name>
<dbReference type="GO" id="GO:0003700">
    <property type="term" value="F:DNA-binding transcription factor activity"/>
    <property type="evidence" value="ECO:0007669"/>
    <property type="project" value="InterPro"/>
</dbReference>
<feature type="domain" description="HTH marR-type" evidence="1">
    <location>
        <begin position="22"/>
        <end position="71"/>
    </location>
</feature>
<feature type="domain" description="HVO-2833 C-terminal" evidence="2">
    <location>
        <begin position="212"/>
        <end position="322"/>
    </location>
</feature>
<dbReference type="AlphaFoldDB" id="A0A4Y5SMV5"/>
<dbReference type="Gene3D" id="1.10.10.10">
    <property type="entry name" value="Winged helix-like DNA-binding domain superfamily/Winged helix DNA-binding domain"/>
    <property type="match status" value="1"/>
</dbReference>
<reference evidence="3 4" key="1">
    <citation type="submission" date="2019-06" db="EMBL/GenBank/DDBJ databases">
        <title>Thermococcus indicus sp. nov., a Fe(III)-reducing hyperthermophilic archaeon isolated from the Onnuri vent field of the Central Indian Ocean ridge.</title>
        <authorList>
            <person name="Lim J.K."/>
            <person name="Kim Y.J."/>
            <person name="Kwon K.K."/>
        </authorList>
    </citation>
    <scope>NUCLEOTIDE SEQUENCE [LARGE SCALE GENOMIC DNA]</scope>
    <source>
        <strain evidence="3 4">IOH1</strain>
    </source>
</reference>
<dbReference type="OrthoDB" id="95477at2157"/>
<dbReference type="Pfam" id="PF24271">
    <property type="entry name" value="HVO_2833_C"/>
    <property type="match status" value="1"/>
</dbReference>
<dbReference type="InterPro" id="IPR011991">
    <property type="entry name" value="ArsR-like_HTH"/>
</dbReference>
<evidence type="ECO:0000259" key="1">
    <source>
        <dbReference type="Pfam" id="PF01047"/>
    </source>
</evidence>
<dbReference type="InterPro" id="IPR000835">
    <property type="entry name" value="HTH_MarR-typ"/>
</dbReference>
<evidence type="ECO:0000313" key="4">
    <source>
        <dbReference type="Proteomes" id="UP000306007"/>
    </source>
</evidence>
<evidence type="ECO:0000259" key="2">
    <source>
        <dbReference type="Pfam" id="PF24271"/>
    </source>
</evidence>
<evidence type="ECO:0000313" key="3">
    <source>
        <dbReference type="EMBL" id="QDA32236.1"/>
    </source>
</evidence>
<gene>
    <name evidence="3" type="ORF">FH039_01935</name>
</gene>
<dbReference type="KEGG" id="tic:FH039_01935"/>
<dbReference type="CDD" id="cd00090">
    <property type="entry name" value="HTH_ARSR"/>
    <property type="match status" value="1"/>
</dbReference>
<dbReference type="InterPro" id="IPR036388">
    <property type="entry name" value="WH-like_DNA-bd_sf"/>
</dbReference>
<sequence length="335" mass="37968">MCQKSKSFYKTFNNFGTMVSMLTRAELRVLSVLHGPTTLKELSGQLGVSRSRLSIIARSLERKGLIERQKDGKEILLIPSSSKPLELFHELLTRFPHVDSISLLAGRKLKVIGGMAVEEPRPVWEISLRSNVNRYTVHHVLTELMERLIVGKNEKGYFIAERFSLVKEFADEYFRLQNSIKAKSFSHDSVILWNGVNEFILATRSFKGLAVDSFQLTGLSRFSSYGLSVISGGVYHYYWPSREITLEEVIVHTLAVGAGARELLYVVTILKVRGFNVERLRRLAIKFDVLGVVDDIIEYLGGKEKGYPFPSRDEVEELCRQYFGGPKNDNEGKIG</sequence>
<dbReference type="SUPFAM" id="SSF46785">
    <property type="entry name" value="Winged helix' DNA-binding domain"/>
    <property type="match status" value="1"/>
</dbReference>
<dbReference type="InterPro" id="IPR056528">
    <property type="entry name" value="HVO_2833_C"/>
</dbReference>
<organism evidence="3 4">
    <name type="scientific">Thermococcus indicus</name>
    <dbReference type="NCBI Taxonomy" id="2586643"/>
    <lineage>
        <taxon>Archaea</taxon>
        <taxon>Methanobacteriati</taxon>
        <taxon>Methanobacteriota</taxon>
        <taxon>Thermococci</taxon>
        <taxon>Thermococcales</taxon>
        <taxon>Thermococcaceae</taxon>
        <taxon>Thermococcus</taxon>
    </lineage>
</organism>
<accession>A0A4Y5SMV5</accession>